<comment type="caution">
    <text evidence="1">The sequence shown here is derived from an EMBL/GenBank/DDBJ whole genome shotgun (WGS) entry which is preliminary data.</text>
</comment>
<dbReference type="AlphaFoldDB" id="A0A822YWU3"/>
<name>A0A822YWU3_NELNU</name>
<accession>A0A822YWU3</accession>
<reference evidence="1 2" key="1">
    <citation type="journal article" date="2020" name="Mol. Biol. Evol.">
        <title>Distinct Expression and Methylation Patterns for Genes with Different Fates following a Single Whole-Genome Duplication in Flowering Plants.</title>
        <authorList>
            <person name="Shi T."/>
            <person name="Rahmani R.S."/>
            <person name="Gugger P.F."/>
            <person name="Wang M."/>
            <person name="Li H."/>
            <person name="Zhang Y."/>
            <person name="Li Z."/>
            <person name="Wang Q."/>
            <person name="Van de Peer Y."/>
            <person name="Marchal K."/>
            <person name="Chen J."/>
        </authorList>
    </citation>
    <scope>NUCLEOTIDE SEQUENCE [LARGE SCALE GENOMIC DNA]</scope>
    <source>
        <tissue evidence="1">Leaf</tissue>
    </source>
</reference>
<protein>
    <submittedName>
        <fullName evidence="1">Uncharacterized protein</fullName>
    </submittedName>
</protein>
<sequence>MGRRCYKSNLVDGPYSVIVWADNFNLNPPFLKPTHYSGSHYKGKGKVGSKGLDGSYEGRGLRGSYEGSRSVTFGSKVLEKQTILSYGHRDRFMGDLFFLPDPWFAGRFPPLLWEMETATA</sequence>
<proteinExistence type="predicted"/>
<keyword evidence="2" id="KW-1185">Reference proteome</keyword>
<evidence type="ECO:0000313" key="2">
    <source>
        <dbReference type="Proteomes" id="UP000607653"/>
    </source>
</evidence>
<gene>
    <name evidence="1" type="ORF">HUJ06_007284</name>
</gene>
<evidence type="ECO:0000313" key="1">
    <source>
        <dbReference type="EMBL" id="DAD36643.1"/>
    </source>
</evidence>
<dbReference type="Proteomes" id="UP000607653">
    <property type="component" value="Unassembled WGS sequence"/>
</dbReference>
<organism evidence="1 2">
    <name type="scientific">Nelumbo nucifera</name>
    <name type="common">Sacred lotus</name>
    <dbReference type="NCBI Taxonomy" id="4432"/>
    <lineage>
        <taxon>Eukaryota</taxon>
        <taxon>Viridiplantae</taxon>
        <taxon>Streptophyta</taxon>
        <taxon>Embryophyta</taxon>
        <taxon>Tracheophyta</taxon>
        <taxon>Spermatophyta</taxon>
        <taxon>Magnoliopsida</taxon>
        <taxon>Proteales</taxon>
        <taxon>Nelumbonaceae</taxon>
        <taxon>Nelumbo</taxon>
    </lineage>
</organism>
<dbReference type="EMBL" id="DUZY01000004">
    <property type="protein sequence ID" value="DAD36643.1"/>
    <property type="molecule type" value="Genomic_DNA"/>
</dbReference>